<dbReference type="Pfam" id="PF00240">
    <property type="entry name" value="ubiquitin"/>
    <property type="match status" value="2"/>
</dbReference>
<protein>
    <submittedName>
        <fullName evidence="3">Chain F, Usp21 In Complex With Linear Diubiquitin-Aldehyde</fullName>
    </submittedName>
</protein>
<dbReference type="InterPro" id="IPR000626">
    <property type="entry name" value="Ubiquitin-like_dom"/>
</dbReference>
<evidence type="ECO:0000259" key="2">
    <source>
        <dbReference type="PROSITE" id="PS50053"/>
    </source>
</evidence>
<feature type="domain" description="Ubiquitin-like" evidence="2">
    <location>
        <begin position="64"/>
        <end position="132"/>
    </location>
</feature>
<evidence type="ECO:0000313" key="4">
    <source>
        <dbReference type="Proteomes" id="UP000230750"/>
    </source>
</evidence>
<dbReference type="SMART" id="SM00213">
    <property type="entry name" value="UBQ"/>
    <property type="match status" value="2"/>
</dbReference>
<keyword evidence="4" id="KW-1185">Reference proteome</keyword>
<dbReference type="InterPro" id="IPR050158">
    <property type="entry name" value="Ubiquitin_ubiquitin-like"/>
</dbReference>
<dbReference type="EMBL" id="MRZV01002091">
    <property type="protein sequence ID" value="PIK34733.1"/>
    <property type="molecule type" value="Genomic_DNA"/>
</dbReference>
<feature type="compositionally biased region" description="Basic and acidic residues" evidence="1">
    <location>
        <begin position="10"/>
        <end position="22"/>
    </location>
</feature>
<dbReference type="PRINTS" id="PR00348">
    <property type="entry name" value="UBIQUITIN"/>
</dbReference>
<dbReference type="AlphaFoldDB" id="A0A2G8JG77"/>
<proteinExistence type="predicted"/>
<dbReference type="PANTHER" id="PTHR10666">
    <property type="entry name" value="UBIQUITIN"/>
    <property type="match status" value="1"/>
</dbReference>
<dbReference type="STRING" id="307972.A0A2G8JG77"/>
<evidence type="ECO:0000256" key="1">
    <source>
        <dbReference type="SAM" id="MobiDB-lite"/>
    </source>
</evidence>
<comment type="caution">
    <text evidence="3">The sequence shown here is derived from an EMBL/GenBank/DDBJ whole genome shotgun (WGS) entry which is preliminary data.</text>
</comment>
<dbReference type="InterPro" id="IPR019956">
    <property type="entry name" value="Ubiquitin_dom"/>
</dbReference>
<dbReference type="Proteomes" id="UP000230750">
    <property type="component" value="Unassembled WGS sequence"/>
</dbReference>
<organism evidence="3 4">
    <name type="scientific">Stichopus japonicus</name>
    <name type="common">Sea cucumber</name>
    <dbReference type="NCBI Taxonomy" id="307972"/>
    <lineage>
        <taxon>Eukaryota</taxon>
        <taxon>Metazoa</taxon>
        <taxon>Echinodermata</taxon>
        <taxon>Eleutherozoa</taxon>
        <taxon>Echinozoa</taxon>
        <taxon>Holothuroidea</taxon>
        <taxon>Aspidochirotacea</taxon>
        <taxon>Aspidochirotida</taxon>
        <taxon>Stichopodidae</taxon>
        <taxon>Apostichopus</taxon>
    </lineage>
</organism>
<evidence type="ECO:0000313" key="3">
    <source>
        <dbReference type="EMBL" id="PIK34733.1"/>
    </source>
</evidence>
<feature type="domain" description="Ubiquitin-like" evidence="2">
    <location>
        <begin position="1"/>
        <end position="55"/>
    </location>
</feature>
<reference evidence="3 4" key="1">
    <citation type="journal article" date="2017" name="PLoS Biol.">
        <title>The sea cucumber genome provides insights into morphological evolution and visceral regeneration.</title>
        <authorList>
            <person name="Zhang X."/>
            <person name="Sun L."/>
            <person name="Yuan J."/>
            <person name="Sun Y."/>
            <person name="Gao Y."/>
            <person name="Zhang L."/>
            <person name="Li S."/>
            <person name="Dai H."/>
            <person name="Hamel J.F."/>
            <person name="Liu C."/>
            <person name="Yu Y."/>
            <person name="Liu S."/>
            <person name="Lin W."/>
            <person name="Guo K."/>
            <person name="Jin S."/>
            <person name="Xu P."/>
            <person name="Storey K.B."/>
            <person name="Huan P."/>
            <person name="Zhang T."/>
            <person name="Zhou Y."/>
            <person name="Zhang J."/>
            <person name="Lin C."/>
            <person name="Li X."/>
            <person name="Xing L."/>
            <person name="Huo D."/>
            <person name="Sun M."/>
            <person name="Wang L."/>
            <person name="Mercier A."/>
            <person name="Li F."/>
            <person name="Yang H."/>
            <person name="Xiang J."/>
        </authorList>
    </citation>
    <scope>NUCLEOTIDE SEQUENCE [LARGE SCALE GENOMIC DNA]</scope>
    <source>
        <strain evidence="3">Shaxun</strain>
        <tissue evidence="3">Muscle</tissue>
    </source>
</reference>
<sequence length="142" mass="16339">MEVEPSDTIENVKSKIQDKEGIPTDQQRPIFAGKQLEDERTLSNYNIFEESTVQFDVTGSKDHCTIQFKTRTGKTISLEVELPNTIEYVKAMTQNKERNPPDQQRLSFAGRQLEYDRTLSNYNICKESAAQLCYGSEESMQF</sequence>
<dbReference type="SUPFAM" id="SSF54236">
    <property type="entry name" value="Ubiquitin-like"/>
    <property type="match status" value="2"/>
</dbReference>
<name>A0A2G8JG77_STIJA</name>
<dbReference type="InterPro" id="IPR029071">
    <property type="entry name" value="Ubiquitin-like_domsf"/>
</dbReference>
<dbReference type="OrthoDB" id="428577at2759"/>
<accession>A0A2G8JG77</accession>
<feature type="region of interest" description="Disordered" evidence="1">
    <location>
        <begin position="1"/>
        <end position="26"/>
    </location>
</feature>
<dbReference type="PROSITE" id="PS50053">
    <property type="entry name" value="UBIQUITIN_2"/>
    <property type="match status" value="2"/>
</dbReference>
<dbReference type="Gene3D" id="3.10.20.90">
    <property type="entry name" value="Phosphatidylinositol 3-kinase Catalytic Subunit, Chain A, domain 1"/>
    <property type="match status" value="2"/>
</dbReference>
<gene>
    <name evidence="3" type="ORF">BSL78_28450</name>
</gene>